<comment type="cofactor">
    <cofactor evidence="2">
        <name>Zn(2+)</name>
        <dbReference type="ChEBI" id="CHEBI:29105"/>
    </cofactor>
</comment>
<comment type="catalytic activity">
    <reaction evidence="1">
        <text>a beta-lactam + H2O = a substituted beta-amino acid</text>
        <dbReference type="Rhea" id="RHEA:20401"/>
        <dbReference type="ChEBI" id="CHEBI:15377"/>
        <dbReference type="ChEBI" id="CHEBI:35627"/>
        <dbReference type="ChEBI" id="CHEBI:140347"/>
        <dbReference type="EC" id="3.5.2.6"/>
    </reaction>
</comment>
<evidence type="ECO:0000256" key="10">
    <source>
        <dbReference type="ARBA" id="ARBA00022801"/>
    </source>
</evidence>
<protein>
    <recommendedName>
        <fullName evidence="6">beta-lactamase</fullName>
        <ecNumber evidence="6">3.5.2.6</ecNumber>
    </recommendedName>
</protein>
<dbReference type="PROSITE" id="PS51257">
    <property type="entry name" value="PROKAR_LIPOPROTEIN"/>
    <property type="match status" value="1"/>
</dbReference>
<dbReference type="InterPro" id="IPR036866">
    <property type="entry name" value="RibonucZ/Hydroxyglut_hydro"/>
</dbReference>
<dbReference type="GO" id="GO:0017001">
    <property type="term" value="P:antibiotic catabolic process"/>
    <property type="evidence" value="ECO:0007669"/>
    <property type="project" value="InterPro"/>
</dbReference>
<keyword evidence="12" id="KW-0046">Antibiotic resistance</keyword>
<dbReference type="PANTHER" id="PTHR42951:SF4">
    <property type="entry name" value="ACYL-COENZYME A THIOESTERASE MBLAC2"/>
    <property type="match status" value="1"/>
</dbReference>
<feature type="domain" description="Metallo-beta-lactamase" evidence="13">
    <location>
        <begin position="60"/>
        <end position="228"/>
    </location>
</feature>
<dbReference type="InterPro" id="IPR001018">
    <property type="entry name" value="Beta-lactamase_class-B_CS"/>
</dbReference>
<keyword evidence="8" id="KW-0732">Signal</keyword>
<evidence type="ECO:0000256" key="9">
    <source>
        <dbReference type="ARBA" id="ARBA00022764"/>
    </source>
</evidence>
<dbReference type="GO" id="GO:0008800">
    <property type="term" value="F:beta-lactamase activity"/>
    <property type="evidence" value="ECO:0007669"/>
    <property type="project" value="UniProtKB-EC"/>
</dbReference>
<evidence type="ECO:0000313" key="14">
    <source>
        <dbReference type="EMBL" id="NME67554.1"/>
    </source>
</evidence>
<reference evidence="14 15" key="1">
    <citation type="submission" date="2020-04" db="EMBL/GenBank/DDBJ databases">
        <title>Flammeovirga sp. SR4, a novel species isolated from seawater.</title>
        <authorList>
            <person name="Wang X."/>
        </authorList>
    </citation>
    <scope>NUCLEOTIDE SEQUENCE [LARGE SCALE GENOMIC DNA]</scope>
    <source>
        <strain evidence="14 15">ATCC 23126</strain>
    </source>
</reference>
<dbReference type="Gene3D" id="3.60.15.10">
    <property type="entry name" value="Ribonuclease Z/Hydroxyacylglutathione hydrolase-like"/>
    <property type="match status" value="1"/>
</dbReference>
<dbReference type="NCBIfam" id="NF033088">
    <property type="entry name" value="bla_subclass_B1"/>
    <property type="match status" value="1"/>
</dbReference>
<dbReference type="EMBL" id="JABANE010000012">
    <property type="protein sequence ID" value="NME67554.1"/>
    <property type="molecule type" value="Genomic_DNA"/>
</dbReference>
<name>A0A7X9P0Z3_9BACT</name>
<dbReference type="SUPFAM" id="SSF56281">
    <property type="entry name" value="Metallo-hydrolase/oxidoreductase"/>
    <property type="match status" value="1"/>
</dbReference>
<accession>A0A7X9P0Z3</accession>
<evidence type="ECO:0000256" key="7">
    <source>
        <dbReference type="ARBA" id="ARBA00022723"/>
    </source>
</evidence>
<gene>
    <name evidence="14" type="primary">bla</name>
    <name evidence="14" type="ORF">HHU12_06220</name>
</gene>
<organism evidence="14 15">
    <name type="scientific">Flammeovirga aprica JL-4</name>
    <dbReference type="NCBI Taxonomy" id="694437"/>
    <lineage>
        <taxon>Bacteria</taxon>
        <taxon>Pseudomonadati</taxon>
        <taxon>Bacteroidota</taxon>
        <taxon>Cytophagia</taxon>
        <taxon>Cytophagales</taxon>
        <taxon>Flammeovirgaceae</taxon>
        <taxon>Flammeovirga</taxon>
    </lineage>
</organism>
<evidence type="ECO:0000256" key="12">
    <source>
        <dbReference type="ARBA" id="ARBA00023251"/>
    </source>
</evidence>
<keyword evidence="11" id="KW-0862">Zinc</keyword>
<dbReference type="RefSeq" id="WP_169655891.1">
    <property type="nucleotide sequence ID" value="NZ_JABANE010000012.1"/>
</dbReference>
<comment type="subcellular location">
    <subcellularLocation>
        <location evidence="3">Periplasm</location>
    </subcellularLocation>
</comment>
<comment type="caution">
    <text evidence="14">The sequence shown here is derived from an EMBL/GenBank/DDBJ whole genome shotgun (WGS) entry which is preliminary data.</text>
</comment>
<evidence type="ECO:0000256" key="1">
    <source>
        <dbReference type="ARBA" id="ARBA00001526"/>
    </source>
</evidence>
<evidence type="ECO:0000256" key="6">
    <source>
        <dbReference type="ARBA" id="ARBA00012865"/>
    </source>
</evidence>
<keyword evidence="7" id="KW-0479">Metal-binding</keyword>
<comment type="similarity">
    <text evidence="4">Belongs to the metallo-beta-lactamase superfamily. Class-B beta-lactamase family.</text>
</comment>
<dbReference type="PANTHER" id="PTHR42951">
    <property type="entry name" value="METALLO-BETA-LACTAMASE DOMAIN-CONTAINING"/>
    <property type="match status" value="1"/>
</dbReference>
<dbReference type="Proteomes" id="UP000576082">
    <property type="component" value="Unassembled WGS sequence"/>
</dbReference>
<dbReference type="EC" id="3.5.2.6" evidence="6"/>
<dbReference type="InterPro" id="IPR058199">
    <property type="entry name" value="BlaB//VIM/IMP-1"/>
</dbReference>
<proteinExistence type="inferred from homology"/>
<sequence length="246" mass="27545">MKPILLFGFLSVLFFSCNSDKNEEEEKDIYVSHQLVIRPLTEHVYLHTSFLETQSYGRVPCNGIVVMDDGEAIIIDSPTTEESSIELLDWLKKEKVKVKGVVPTHFHVDCVAGLEYFHKENIKSYGSQHTAHLTDSIHFTAPKIVFKDTLTLNVDDHKILLKFEGAGHTHDNIVAYIPSDKVLFGGCLVKAKGWGKGNLEDADTTEWANSVMKTMLDFPEVEIVVPGHGGVGDISLLENTIKMFKQ</sequence>
<dbReference type="Pfam" id="PF00753">
    <property type="entry name" value="Lactamase_B"/>
    <property type="match status" value="1"/>
</dbReference>
<dbReference type="GO" id="GO:0042597">
    <property type="term" value="C:periplasmic space"/>
    <property type="evidence" value="ECO:0007669"/>
    <property type="project" value="UniProtKB-SubCell"/>
</dbReference>
<dbReference type="PROSITE" id="PS00744">
    <property type="entry name" value="BETA_LACTAMASE_B_2"/>
    <property type="match status" value="1"/>
</dbReference>
<keyword evidence="10" id="KW-0378">Hydrolase</keyword>
<comment type="subunit">
    <text evidence="5">Monomer.</text>
</comment>
<dbReference type="InterPro" id="IPR050855">
    <property type="entry name" value="NDM-1-like"/>
</dbReference>
<keyword evidence="15" id="KW-1185">Reference proteome</keyword>
<evidence type="ECO:0000313" key="15">
    <source>
        <dbReference type="Proteomes" id="UP000576082"/>
    </source>
</evidence>
<evidence type="ECO:0000256" key="8">
    <source>
        <dbReference type="ARBA" id="ARBA00022729"/>
    </source>
</evidence>
<evidence type="ECO:0000256" key="3">
    <source>
        <dbReference type="ARBA" id="ARBA00004418"/>
    </source>
</evidence>
<evidence type="ECO:0000259" key="13">
    <source>
        <dbReference type="SMART" id="SM00849"/>
    </source>
</evidence>
<evidence type="ECO:0000256" key="2">
    <source>
        <dbReference type="ARBA" id="ARBA00001947"/>
    </source>
</evidence>
<dbReference type="GO" id="GO:0008270">
    <property type="term" value="F:zinc ion binding"/>
    <property type="evidence" value="ECO:0007669"/>
    <property type="project" value="InterPro"/>
</dbReference>
<dbReference type="GO" id="GO:0046677">
    <property type="term" value="P:response to antibiotic"/>
    <property type="evidence" value="ECO:0007669"/>
    <property type="project" value="UniProtKB-KW"/>
</dbReference>
<dbReference type="InterPro" id="IPR001279">
    <property type="entry name" value="Metallo-B-lactamas"/>
</dbReference>
<keyword evidence="9" id="KW-0574">Periplasm</keyword>
<evidence type="ECO:0000256" key="4">
    <source>
        <dbReference type="ARBA" id="ARBA00005250"/>
    </source>
</evidence>
<dbReference type="AlphaFoldDB" id="A0A7X9P0Z3"/>
<dbReference type="SMART" id="SM00849">
    <property type="entry name" value="Lactamase_B"/>
    <property type="match status" value="1"/>
</dbReference>
<evidence type="ECO:0000256" key="5">
    <source>
        <dbReference type="ARBA" id="ARBA00011245"/>
    </source>
</evidence>
<evidence type="ECO:0000256" key="11">
    <source>
        <dbReference type="ARBA" id="ARBA00022833"/>
    </source>
</evidence>